<protein>
    <recommendedName>
        <fullName evidence="3">Immunity protein 30 domain-containing protein</fullName>
    </recommendedName>
</protein>
<evidence type="ECO:0008006" key="3">
    <source>
        <dbReference type="Google" id="ProtNLM"/>
    </source>
</evidence>
<dbReference type="KEGG" id="saca:FFV09_04530"/>
<keyword evidence="2" id="KW-1185">Reference proteome</keyword>
<name>A0A4Y6UVA6_SACBS</name>
<evidence type="ECO:0000313" key="2">
    <source>
        <dbReference type="Proteomes" id="UP000316968"/>
    </source>
</evidence>
<sequence length="174" mass="19679">MPDRKLLDELYRMRDMNGNDDDLARFTDILSEICETAAADVIPDLCRMLEDDVIEPSAAGDLLETIFYISERCGIDESMRYLALGVPGLFPRAEGWAVRLHRMLLHADRPDAPYIAAYGSAVYGLPSRMVRRIVNALLEIKRVQPELYADRVDRFTDALMRGEASGGPRVCTRR</sequence>
<gene>
    <name evidence="1" type="ORF">FFV09_04530</name>
</gene>
<proteinExistence type="predicted"/>
<reference evidence="1 2" key="1">
    <citation type="submission" date="2019-06" db="EMBL/GenBank/DDBJ databases">
        <title>Saccharibacillus brassicae sp. nov., an endophytic bacterium isolated from Chinese cabbage seeds (Brassica pekinensis).</title>
        <authorList>
            <person name="Jiang L."/>
            <person name="Lee J."/>
            <person name="Kim S.W."/>
        </authorList>
    </citation>
    <scope>NUCLEOTIDE SEQUENCE [LARGE SCALE GENOMIC DNA]</scope>
    <source>
        <strain evidence="2">KCTC 43072 / ATSA2</strain>
    </source>
</reference>
<dbReference type="RefSeq" id="WP_141446573.1">
    <property type="nucleotide sequence ID" value="NZ_CP041217.1"/>
</dbReference>
<dbReference type="EMBL" id="CP041217">
    <property type="protein sequence ID" value="QDH20187.1"/>
    <property type="molecule type" value="Genomic_DNA"/>
</dbReference>
<dbReference type="Proteomes" id="UP000316968">
    <property type="component" value="Chromosome"/>
</dbReference>
<dbReference type="OrthoDB" id="7009327at2"/>
<evidence type="ECO:0000313" key="1">
    <source>
        <dbReference type="EMBL" id="QDH20187.1"/>
    </source>
</evidence>
<accession>A0A4Y6UVA6</accession>
<dbReference type="AlphaFoldDB" id="A0A4Y6UVA6"/>
<organism evidence="1 2">
    <name type="scientific">Saccharibacillus brassicae</name>
    <dbReference type="NCBI Taxonomy" id="2583377"/>
    <lineage>
        <taxon>Bacteria</taxon>
        <taxon>Bacillati</taxon>
        <taxon>Bacillota</taxon>
        <taxon>Bacilli</taxon>
        <taxon>Bacillales</taxon>
        <taxon>Paenibacillaceae</taxon>
        <taxon>Saccharibacillus</taxon>
    </lineage>
</organism>